<comment type="subunit">
    <text evidence="9">Part of the signal recognition particle protein translocation system, which is composed of SRP and FtsY.</text>
</comment>
<dbReference type="GO" id="GO:0003924">
    <property type="term" value="F:GTPase activity"/>
    <property type="evidence" value="ECO:0007669"/>
    <property type="project" value="UniProtKB-UniRule"/>
</dbReference>
<evidence type="ECO:0000256" key="2">
    <source>
        <dbReference type="ARBA" id="ARBA00022490"/>
    </source>
</evidence>
<keyword evidence="13" id="KW-1185">Reference proteome</keyword>
<dbReference type="KEGG" id="cpro:CPRO_21990"/>
<reference evidence="14" key="4">
    <citation type="submission" date="2016-11" db="EMBL/GenBank/DDBJ databases">
        <authorList>
            <person name="Jaros S."/>
            <person name="Januszkiewicz K."/>
            <person name="Wedrychowicz H."/>
        </authorList>
    </citation>
    <scope>NUCLEOTIDE SEQUENCE [LARGE SCALE GENOMIC DNA]</scope>
    <source>
        <strain evidence="14">DSM 1682</strain>
    </source>
</reference>
<keyword evidence="3 9" id="KW-0547">Nucleotide-binding</keyword>
<dbReference type="Pfam" id="PF00448">
    <property type="entry name" value="SRP54"/>
    <property type="match status" value="1"/>
</dbReference>
<dbReference type="FunFam" id="3.40.50.300:FF:000053">
    <property type="entry name" value="Signal recognition particle receptor FtsY"/>
    <property type="match status" value="1"/>
</dbReference>
<dbReference type="FunFam" id="1.20.120.140:FF:000002">
    <property type="entry name" value="Signal recognition particle receptor FtsY"/>
    <property type="match status" value="1"/>
</dbReference>
<proteinExistence type="inferred from homology"/>
<evidence type="ECO:0000313" key="13">
    <source>
        <dbReference type="Proteomes" id="UP000068026"/>
    </source>
</evidence>
<dbReference type="SMART" id="SM00962">
    <property type="entry name" value="SRP54"/>
    <property type="match status" value="1"/>
</dbReference>
<feature type="binding site" evidence="9">
    <location>
        <begin position="386"/>
        <end position="390"/>
    </location>
    <ligand>
        <name>GTP</name>
        <dbReference type="ChEBI" id="CHEBI:37565"/>
    </ligand>
</feature>
<evidence type="ECO:0000313" key="12">
    <source>
        <dbReference type="EMBL" id="SHE84410.1"/>
    </source>
</evidence>
<dbReference type="AlphaFoldDB" id="A0A0X8VDF4"/>
<keyword evidence="2 9" id="KW-0963">Cytoplasm</keyword>
<comment type="similarity">
    <text evidence="9">Belongs to the GTP-binding SRP family. FtsY subfamily.</text>
</comment>
<protein>
    <recommendedName>
        <fullName evidence="9">Signal recognition particle receptor FtsY</fullName>
        <shortName evidence="9">SRP receptor</shortName>
        <ecNumber evidence="9">3.6.5.4</ecNumber>
    </recommendedName>
</protein>
<dbReference type="OrthoDB" id="9804720at2"/>
<dbReference type="GO" id="GO:0005047">
    <property type="term" value="F:signal recognition particle binding"/>
    <property type="evidence" value="ECO:0007669"/>
    <property type="project" value="TreeGrafter"/>
</dbReference>
<dbReference type="GO" id="GO:0005886">
    <property type="term" value="C:plasma membrane"/>
    <property type="evidence" value="ECO:0007669"/>
    <property type="project" value="UniProtKB-SubCell"/>
</dbReference>
<accession>A0A0X8VDF4</accession>
<dbReference type="SMART" id="SM00963">
    <property type="entry name" value="SRP54_N"/>
    <property type="match status" value="1"/>
</dbReference>
<dbReference type="InterPro" id="IPR003593">
    <property type="entry name" value="AAA+_ATPase"/>
</dbReference>
<feature type="domain" description="SRP54-type proteins GTP-binding" evidence="10">
    <location>
        <begin position="471"/>
        <end position="484"/>
    </location>
</feature>
<dbReference type="GO" id="GO:0005525">
    <property type="term" value="F:GTP binding"/>
    <property type="evidence" value="ECO:0007669"/>
    <property type="project" value="UniProtKB-UniRule"/>
</dbReference>
<dbReference type="EC" id="3.6.5.4" evidence="9"/>
<keyword evidence="4 9" id="KW-0378">Hydrolase</keyword>
<reference evidence="12" key="3">
    <citation type="submission" date="2016-11" db="EMBL/GenBank/DDBJ databases">
        <authorList>
            <person name="Varghese N."/>
            <person name="Submissions S."/>
        </authorList>
    </citation>
    <scope>NUCLEOTIDE SEQUENCE</scope>
    <source>
        <strain evidence="12">DSM 1682</strain>
    </source>
</reference>
<dbReference type="GO" id="GO:0005737">
    <property type="term" value="C:cytoplasm"/>
    <property type="evidence" value="ECO:0007669"/>
    <property type="project" value="UniProtKB-SubCell"/>
</dbReference>
<dbReference type="InterPro" id="IPR004390">
    <property type="entry name" value="SR_rcpt_FtsY"/>
</dbReference>
<reference evidence="11 13" key="1">
    <citation type="journal article" date="2016" name="Genome Announc.">
        <title>Complete Genome Sequence of the Amino Acid-Fermenting Clostridium propionicum X2 (DSM 1682).</title>
        <authorList>
            <person name="Poehlein A."/>
            <person name="Schlien K."/>
            <person name="Chowdhury N.P."/>
            <person name="Gottschalk G."/>
            <person name="Buckel W."/>
            <person name="Daniel R."/>
        </authorList>
    </citation>
    <scope>NUCLEOTIDE SEQUENCE [LARGE SCALE GENOMIC DNA]</scope>
    <source>
        <strain evidence="11 13">X2</strain>
    </source>
</reference>
<name>A0A0X8VDF4_ANAPI</name>
<feature type="binding site" evidence="9">
    <location>
        <begin position="304"/>
        <end position="311"/>
    </location>
    <ligand>
        <name>GTP</name>
        <dbReference type="ChEBI" id="CHEBI:37565"/>
    </ligand>
</feature>
<dbReference type="Gene3D" id="1.20.120.140">
    <property type="entry name" value="Signal recognition particle SRP54, nucleotide-binding domain"/>
    <property type="match status" value="1"/>
</dbReference>
<keyword evidence="5 9" id="KW-0342">GTP-binding</keyword>
<dbReference type="InterPro" id="IPR036225">
    <property type="entry name" value="SRP/SRP_N"/>
</dbReference>
<dbReference type="Gene3D" id="3.40.50.300">
    <property type="entry name" value="P-loop containing nucleotide triphosphate hydrolases"/>
    <property type="match status" value="1"/>
</dbReference>
<dbReference type="Proteomes" id="UP000068026">
    <property type="component" value="Chromosome"/>
</dbReference>
<dbReference type="EMBL" id="FQUA01000008">
    <property type="protein sequence ID" value="SHE84410.1"/>
    <property type="molecule type" value="Genomic_DNA"/>
</dbReference>
<dbReference type="InterPro" id="IPR027417">
    <property type="entry name" value="P-loop_NTPase"/>
</dbReference>
<sequence>MGLFDFLKKKTKDEPLVEAQKEGVFELDGIEVETPQSELAEIVLEMDEDLEKTAAVNRAIGKAMGSEEVQIFRGNEDSLYGEADMEMDAFEEAEVEITTEDGETFVSENQEDATAFIEALSDLAAEMLEKPNGEEELLVTTAEGDCFSEENPEEAEGFLQELTDLVEETLQEELVVTEVPKEELATTDEPEQEEKKMGFFAKLKAGLDKTRKSILGGVDAVLGGFTKIDEELFEELEEALIMADMGVQTTMNIVENLRKRVKREHATDPSLIKGMLADEITAILSEGVQQEETLPNPSVILVIGVNGVGKTTTIGKLASRYKAEGRTVLLAAADTFRAAAIDQLEVWGQRAGIEVIKQEENSDPAAVVYDAVHAARNQKRDLLICDTAGRLHNKKNLMEELRKIGKVIEREHPDAHKEVYLVLDATTGQNALQQAKLFQEVADITGIILTKLDGTAKGGIVVAIKSELQIPVRYIGVGEGINDLQKFDAKEFAKALFGE</sequence>
<organism evidence="12 14">
    <name type="scientific">Anaerotignum propionicum DSM 1682</name>
    <dbReference type="NCBI Taxonomy" id="991789"/>
    <lineage>
        <taxon>Bacteria</taxon>
        <taxon>Bacillati</taxon>
        <taxon>Bacillota</taxon>
        <taxon>Clostridia</taxon>
        <taxon>Lachnospirales</taxon>
        <taxon>Anaerotignaceae</taxon>
        <taxon>Anaerotignum</taxon>
    </lineage>
</organism>
<dbReference type="HAMAP" id="MF_00920">
    <property type="entry name" value="FtsY"/>
    <property type="match status" value="1"/>
</dbReference>
<evidence type="ECO:0000256" key="3">
    <source>
        <dbReference type="ARBA" id="ARBA00022741"/>
    </source>
</evidence>
<dbReference type="PROSITE" id="PS00300">
    <property type="entry name" value="SRP54"/>
    <property type="match status" value="1"/>
</dbReference>
<evidence type="ECO:0000256" key="4">
    <source>
        <dbReference type="ARBA" id="ARBA00022801"/>
    </source>
</evidence>
<feature type="binding site" evidence="9">
    <location>
        <begin position="450"/>
        <end position="453"/>
    </location>
    <ligand>
        <name>GTP</name>
        <dbReference type="ChEBI" id="CHEBI:37565"/>
    </ligand>
</feature>
<comment type="subcellular location">
    <subcellularLocation>
        <location evidence="9">Cell membrane</location>
        <topology evidence="9">Peripheral membrane protein</topology>
        <orientation evidence="9">Cytoplasmic side</orientation>
    </subcellularLocation>
    <subcellularLocation>
        <location evidence="9">Cytoplasm</location>
    </subcellularLocation>
</comment>
<evidence type="ECO:0000313" key="14">
    <source>
        <dbReference type="Proteomes" id="UP000184204"/>
    </source>
</evidence>
<evidence type="ECO:0000256" key="1">
    <source>
        <dbReference type="ARBA" id="ARBA00022475"/>
    </source>
</evidence>
<dbReference type="SUPFAM" id="SSF52540">
    <property type="entry name" value="P-loop containing nucleoside triphosphate hydrolases"/>
    <property type="match status" value="1"/>
</dbReference>
<dbReference type="InterPro" id="IPR013822">
    <property type="entry name" value="Signal_recog_particl_SRP54_hlx"/>
</dbReference>
<dbReference type="CDD" id="cd17874">
    <property type="entry name" value="FtsY"/>
    <property type="match status" value="1"/>
</dbReference>
<evidence type="ECO:0000256" key="5">
    <source>
        <dbReference type="ARBA" id="ARBA00023134"/>
    </source>
</evidence>
<dbReference type="EMBL" id="CP014223">
    <property type="protein sequence ID" value="AMJ41779.1"/>
    <property type="molecule type" value="Genomic_DNA"/>
</dbReference>
<dbReference type="Proteomes" id="UP000184204">
    <property type="component" value="Unassembled WGS sequence"/>
</dbReference>
<keyword evidence="7 9" id="KW-0675">Receptor</keyword>
<evidence type="ECO:0000256" key="7">
    <source>
        <dbReference type="ARBA" id="ARBA00023170"/>
    </source>
</evidence>
<comment type="catalytic activity">
    <reaction evidence="8 9">
        <text>GTP + H2O = GDP + phosphate + H(+)</text>
        <dbReference type="Rhea" id="RHEA:19669"/>
        <dbReference type="ChEBI" id="CHEBI:15377"/>
        <dbReference type="ChEBI" id="CHEBI:15378"/>
        <dbReference type="ChEBI" id="CHEBI:37565"/>
        <dbReference type="ChEBI" id="CHEBI:43474"/>
        <dbReference type="ChEBI" id="CHEBI:58189"/>
        <dbReference type="EC" id="3.6.5.4"/>
    </reaction>
</comment>
<dbReference type="SUPFAM" id="SSF47364">
    <property type="entry name" value="Domain of the SRP/SRP receptor G-proteins"/>
    <property type="match status" value="1"/>
</dbReference>
<keyword evidence="6 9" id="KW-0472">Membrane</keyword>
<gene>
    <name evidence="9 11" type="primary">ftsY</name>
    <name evidence="11" type="ORF">CPRO_21990</name>
    <name evidence="12" type="ORF">SAMN02745151_01974</name>
</gene>
<dbReference type="SMART" id="SM00382">
    <property type="entry name" value="AAA"/>
    <property type="match status" value="1"/>
</dbReference>
<evidence type="ECO:0000259" key="10">
    <source>
        <dbReference type="PROSITE" id="PS00300"/>
    </source>
</evidence>
<evidence type="ECO:0000313" key="11">
    <source>
        <dbReference type="EMBL" id="AMJ41779.1"/>
    </source>
</evidence>
<dbReference type="Pfam" id="PF02881">
    <property type="entry name" value="SRP54_N"/>
    <property type="match status" value="1"/>
</dbReference>
<evidence type="ECO:0000256" key="9">
    <source>
        <dbReference type="HAMAP-Rule" id="MF_00920"/>
    </source>
</evidence>
<dbReference type="PANTHER" id="PTHR43134">
    <property type="entry name" value="SIGNAL RECOGNITION PARTICLE RECEPTOR SUBUNIT ALPHA"/>
    <property type="match status" value="1"/>
</dbReference>
<reference evidence="13" key="2">
    <citation type="submission" date="2016-01" db="EMBL/GenBank/DDBJ databases">
        <authorList>
            <person name="Poehlein A."/>
            <person name="Schlien K."/>
            <person name="Gottschalk G."/>
            <person name="Buckel W."/>
            <person name="Daniel R."/>
        </authorList>
    </citation>
    <scope>NUCLEOTIDE SEQUENCE [LARGE SCALE GENOMIC DNA]</scope>
    <source>
        <strain evidence="13">X2</strain>
    </source>
</reference>
<dbReference type="InterPro" id="IPR000897">
    <property type="entry name" value="SRP54_GTPase_dom"/>
</dbReference>
<dbReference type="NCBIfam" id="TIGR00064">
    <property type="entry name" value="ftsY"/>
    <property type="match status" value="1"/>
</dbReference>
<dbReference type="PANTHER" id="PTHR43134:SF1">
    <property type="entry name" value="SIGNAL RECOGNITION PARTICLE RECEPTOR SUBUNIT ALPHA"/>
    <property type="match status" value="1"/>
</dbReference>
<dbReference type="GO" id="GO:0006614">
    <property type="term" value="P:SRP-dependent cotranslational protein targeting to membrane"/>
    <property type="evidence" value="ECO:0007669"/>
    <property type="project" value="InterPro"/>
</dbReference>
<keyword evidence="1 9" id="KW-1003">Cell membrane</keyword>
<evidence type="ECO:0000256" key="8">
    <source>
        <dbReference type="ARBA" id="ARBA00048027"/>
    </source>
</evidence>
<dbReference type="InterPro" id="IPR042101">
    <property type="entry name" value="SRP54_N_sf"/>
</dbReference>
<comment type="function">
    <text evidence="9">Involved in targeting and insertion of nascent membrane proteins into the cytoplasmic membrane. Acts as a receptor for the complex formed by the signal recognition particle (SRP) and the ribosome-nascent chain (RNC).</text>
</comment>
<evidence type="ECO:0000256" key="6">
    <source>
        <dbReference type="ARBA" id="ARBA00023136"/>
    </source>
</evidence>